<dbReference type="PROSITE" id="PS51754">
    <property type="entry name" value="OVATE"/>
    <property type="match status" value="1"/>
</dbReference>
<evidence type="ECO:0000256" key="3">
    <source>
        <dbReference type="ARBA" id="ARBA00023015"/>
    </source>
</evidence>
<keyword evidence="4 6" id="KW-0804">Transcription</keyword>
<name>A0A803MXV4_CHEQI</name>
<proteinExistence type="predicted"/>
<feature type="region of interest" description="Disordered" evidence="7">
    <location>
        <begin position="18"/>
        <end position="37"/>
    </location>
</feature>
<accession>A0A803MXV4</accession>
<dbReference type="Gramene" id="AUR62037034-RA">
    <property type="protein sequence ID" value="AUR62037034-RA:cds"/>
    <property type="gene ID" value="AUR62037034"/>
</dbReference>
<feature type="compositionally biased region" description="Low complexity" evidence="7">
    <location>
        <begin position="220"/>
        <end position="240"/>
    </location>
</feature>
<keyword evidence="3 6" id="KW-0805">Transcription regulation</keyword>
<dbReference type="Proteomes" id="UP000596660">
    <property type="component" value="Unplaced"/>
</dbReference>
<keyword evidence="2 6" id="KW-0678">Repressor</keyword>
<evidence type="ECO:0000313" key="9">
    <source>
        <dbReference type="EnsemblPlants" id="AUR62037034-RA:cds"/>
    </source>
</evidence>
<evidence type="ECO:0000256" key="2">
    <source>
        <dbReference type="ARBA" id="ARBA00022491"/>
    </source>
</evidence>
<keyword evidence="10" id="KW-1185">Reference proteome</keyword>
<evidence type="ECO:0000259" key="8">
    <source>
        <dbReference type="PROSITE" id="PS51754"/>
    </source>
</evidence>
<dbReference type="InterPro" id="IPR006458">
    <property type="entry name" value="Ovate_C"/>
</dbReference>
<feature type="domain" description="OVATE" evidence="8">
    <location>
        <begin position="162"/>
        <end position="221"/>
    </location>
</feature>
<evidence type="ECO:0000256" key="4">
    <source>
        <dbReference type="ARBA" id="ARBA00023163"/>
    </source>
</evidence>
<comment type="function">
    <text evidence="6">Transcriptional repressor that regulates multiple aspects of plant growth and development.</text>
</comment>
<evidence type="ECO:0000256" key="1">
    <source>
        <dbReference type="ARBA" id="ARBA00004123"/>
    </source>
</evidence>
<comment type="subcellular location">
    <subcellularLocation>
        <location evidence="1 6">Nucleus</location>
    </subcellularLocation>
</comment>
<dbReference type="OMA" id="PESCFTI"/>
<dbReference type="EnsemblPlants" id="AUR62037034-RA">
    <property type="protein sequence ID" value="AUR62037034-RA:cds"/>
    <property type="gene ID" value="AUR62037034"/>
</dbReference>
<feature type="region of interest" description="Disordered" evidence="7">
    <location>
        <begin position="209"/>
        <end position="246"/>
    </location>
</feature>
<sequence>MGKKKMKLPFLFQSKSLDPKTFSSSLSNSSSSQPWPFPSCGNIKTLSFRAKDNDDDAFRTFNSAFLESEMTPPESCFTISSSSRSFSTMSEDSGDPLESVIRGLRSDRLFFEPERSSSLLLHLQDERSQELEPQQLDQQPIINPVSSEDSELVVDYKESEVLSMDSNSPYEDFRRSMEEMVEAHGVKDWQGLEQLLGCYLKINGKNNHGAAAQPRHNHCSSQAGAQPPQQLAAATSQPPSHSGAPGCCPARLSARAELKPCNNYSFSSAPALTDHLPLPLRPFRPPEQPPWLFCHPAAELHLE</sequence>
<feature type="compositionally biased region" description="Low complexity" evidence="7">
    <location>
        <begin position="23"/>
        <end position="32"/>
    </location>
</feature>
<dbReference type="InterPro" id="IPR038933">
    <property type="entry name" value="Ovate"/>
</dbReference>
<dbReference type="PANTHER" id="PTHR33057:SF26">
    <property type="entry name" value="TRANSCRIPTION REPRESSOR OFP13"/>
    <property type="match status" value="1"/>
</dbReference>
<protein>
    <recommendedName>
        <fullName evidence="6">Transcription repressor</fullName>
    </recommendedName>
    <alternativeName>
        <fullName evidence="6">Ovate family protein</fullName>
    </alternativeName>
</protein>
<evidence type="ECO:0000313" key="10">
    <source>
        <dbReference type="Proteomes" id="UP000596660"/>
    </source>
</evidence>
<dbReference type="GO" id="GO:0045892">
    <property type="term" value="P:negative regulation of DNA-templated transcription"/>
    <property type="evidence" value="ECO:0007669"/>
    <property type="project" value="UniProtKB-UniRule"/>
</dbReference>
<reference evidence="9" key="2">
    <citation type="submission" date="2021-03" db="UniProtKB">
        <authorList>
            <consortium name="EnsemblPlants"/>
        </authorList>
    </citation>
    <scope>IDENTIFICATION</scope>
</reference>
<dbReference type="GO" id="GO:0005634">
    <property type="term" value="C:nucleus"/>
    <property type="evidence" value="ECO:0007669"/>
    <property type="project" value="UniProtKB-SubCell"/>
</dbReference>
<evidence type="ECO:0000256" key="5">
    <source>
        <dbReference type="ARBA" id="ARBA00023242"/>
    </source>
</evidence>
<evidence type="ECO:0000256" key="6">
    <source>
        <dbReference type="RuleBase" id="RU367028"/>
    </source>
</evidence>
<dbReference type="AlphaFoldDB" id="A0A803MXV4"/>
<keyword evidence="5 6" id="KW-0539">Nucleus</keyword>
<dbReference type="NCBIfam" id="TIGR01568">
    <property type="entry name" value="A_thal_3678"/>
    <property type="match status" value="1"/>
</dbReference>
<evidence type="ECO:0000256" key="7">
    <source>
        <dbReference type="SAM" id="MobiDB-lite"/>
    </source>
</evidence>
<dbReference type="Pfam" id="PF04844">
    <property type="entry name" value="Ovate"/>
    <property type="match status" value="1"/>
</dbReference>
<dbReference type="PANTHER" id="PTHR33057">
    <property type="entry name" value="TRANSCRIPTION REPRESSOR OFP7-RELATED"/>
    <property type="match status" value="1"/>
</dbReference>
<organism evidence="9 10">
    <name type="scientific">Chenopodium quinoa</name>
    <name type="common">Quinoa</name>
    <dbReference type="NCBI Taxonomy" id="63459"/>
    <lineage>
        <taxon>Eukaryota</taxon>
        <taxon>Viridiplantae</taxon>
        <taxon>Streptophyta</taxon>
        <taxon>Embryophyta</taxon>
        <taxon>Tracheophyta</taxon>
        <taxon>Spermatophyta</taxon>
        <taxon>Magnoliopsida</taxon>
        <taxon>eudicotyledons</taxon>
        <taxon>Gunneridae</taxon>
        <taxon>Pentapetalae</taxon>
        <taxon>Caryophyllales</taxon>
        <taxon>Chenopodiaceae</taxon>
        <taxon>Chenopodioideae</taxon>
        <taxon>Atripliceae</taxon>
        <taxon>Chenopodium</taxon>
    </lineage>
</organism>
<reference evidence="9" key="1">
    <citation type="journal article" date="2017" name="Nature">
        <title>The genome of Chenopodium quinoa.</title>
        <authorList>
            <person name="Jarvis D.E."/>
            <person name="Ho Y.S."/>
            <person name="Lightfoot D.J."/>
            <person name="Schmoeckel S.M."/>
            <person name="Li B."/>
            <person name="Borm T.J.A."/>
            <person name="Ohyanagi H."/>
            <person name="Mineta K."/>
            <person name="Michell C.T."/>
            <person name="Saber N."/>
            <person name="Kharbatia N.M."/>
            <person name="Rupper R.R."/>
            <person name="Sharp A.R."/>
            <person name="Dally N."/>
            <person name="Boughton B.A."/>
            <person name="Woo Y.H."/>
            <person name="Gao G."/>
            <person name="Schijlen E.G.W.M."/>
            <person name="Guo X."/>
            <person name="Momin A.A."/>
            <person name="Negrao S."/>
            <person name="Al-Babili S."/>
            <person name="Gehring C."/>
            <person name="Roessner U."/>
            <person name="Jung C."/>
            <person name="Murphy K."/>
            <person name="Arold S.T."/>
            <person name="Gojobori T."/>
            <person name="van der Linden C.G."/>
            <person name="van Loo E.N."/>
            <person name="Jellen E.N."/>
            <person name="Maughan P.J."/>
            <person name="Tester M."/>
        </authorList>
    </citation>
    <scope>NUCLEOTIDE SEQUENCE [LARGE SCALE GENOMIC DNA]</scope>
    <source>
        <strain evidence="9">cv. PI 614886</strain>
    </source>
</reference>